<feature type="domain" description="Peptidase M14" evidence="14">
    <location>
        <begin position="951"/>
        <end position="1224"/>
    </location>
</feature>
<feature type="region of interest" description="Disordered" evidence="12">
    <location>
        <begin position="1544"/>
        <end position="1576"/>
    </location>
</feature>
<protein>
    <submittedName>
        <fullName evidence="15">CLUMA_CG004133, isoform A</fullName>
    </submittedName>
</protein>
<dbReference type="GO" id="GO:0003677">
    <property type="term" value="F:DNA binding"/>
    <property type="evidence" value="ECO:0007669"/>
    <property type="project" value="UniProtKB-KW"/>
</dbReference>
<dbReference type="Pfam" id="PF18027">
    <property type="entry name" value="Pepdidase_M14_N"/>
    <property type="match status" value="1"/>
</dbReference>
<evidence type="ECO:0000256" key="4">
    <source>
        <dbReference type="ARBA" id="ARBA00022670"/>
    </source>
</evidence>
<dbReference type="Gene3D" id="2.60.40.3120">
    <property type="match status" value="1"/>
</dbReference>
<dbReference type="InterPro" id="IPR040626">
    <property type="entry name" value="Pepdidase_M14_N"/>
</dbReference>
<keyword evidence="5" id="KW-0479">Metal-binding</keyword>
<keyword evidence="4" id="KW-0645">Protease</keyword>
<keyword evidence="6" id="KW-0378">Hydrolase</keyword>
<evidence type="ECO:0000256" key="3">
    <source>
        <dbReference type="ARBA" id="ARBA00022645"/>
    </source>
</evidence>
<accession>A0A1J1HWA7</accession>
<dbReference type="PANTHER" id="PTHR12756:SF45">
    <property type="entry name" value="CYTOSOLIC CARBOXYPEPTIDASE NNA1"/>
    <property type="match status" value="1"/>
</dbReference>
<dbReference type="PANTHER" id="PTHR12756">
    <property type="entry name" value="CYTOSOLIC CARBOXYPEPTIDASE"/>
    <property type="match status" value="1"/>
</dbReference>
<organism evidence="15 16">
    <name type="scientific">Clunio marinus</name>
    <dbReference type="NCBI Taxonomy" id="568069"/>
    <lineage>
        <taxon>Eukaryota</taxon>
        <taxon>Metazoa</taxon>
        <taxon>Ecdysozoa</taxon>
        <taxon>Arthropoda</taxon>
        <taxon>Hexapoda</taxon>
        <taxon>Insecta</taxon>
        <taxon>Pterygota</taxon>
        <taxon>Neoptera</taxon>
        <taxon>Endopterygota</taxon>
        <taxon>Diptera</taxon>
        <taxon>Nematocera</taxon>
        <taxon>Chironomoidea</taxon>
        <taxon>Chironomidae</taxon>
        <taxon>Clunio</taxon>
    </lineage>
</organism>
<feature type="region of interest" description="Disordered" evidence="12">
    <location>
        <begin position="1908"/>
        <end position="1949"/>
    </location>
</feature>
<dbReference type="Pfam" id="PF03221">
    <property type="entry name" value="HTH_Tnp_Tc5"/>
    <property type="match status" value="1"/>
</dbReference>
<dbReference type="STRING" id="568069.A0A1J1HWA7"/>
<sequence length="1973" mass="229492">MTACNASKHYNIPLTSIKDNVKGIWKSNKIGTPNYFTNEEEKEIASWLLLCAKRGYPRNRNDVLKAAEDLLTLKRKSKKTLKVGKTWLKRFLQRNNELSFRIASKVPKASAIVSESNIRGWHQQITHELTNENVIYIMQQHPECIFNGDESGFKLVSTQNKVIAKRGCRYVLEIAQGQEKASVTVMYTISASGMLIPPMIVYKKTYKIVDIARKMPEDFALQQNDTGYMKSDLMIEVDDDDVATPLVIMNAFRRCGIYPWNPDNIDYGRCLGKNTKKKCLEVEQEERDEPMISDDFNEIDEIDYEDFRDMNTTEPSICVKESSANILDYPIIFEDDPSLIDPENTALAQPVLVPRSISFTSFQEISIDNECLPPPNSRAQTNNNKTFLLSLLIKMNDQHQQFLANQKKMLESLLGKCDNDQNRSKENVTEQILKVPPCARRKGIRNVQKLPHVISSKNYIELVESREKEKEEEEIRKRERRENNLKLRKIKQEKHEEKRNEKIKKARIEALSKSNKSVECVKKPVGRPKKQDISAVFYQTVKYQMHNRTLKTNQLEVNTDVRTLRPIARLKEPRDLFALPKERDNECAQQLPRWPNECQVLDERVYHIEYAPEQPEPYYKATGKELQPRPVGEEHGIIVYNYMPISAVHYRKLNKRHDQVRTYGRNEDFIHMVRIRNDYEFWGDYADDEIRERNMIIGRSLQRSFDDFYYFNYTKQAREFECFFCYEKVDPDLNRFNIFLRNNDICNHTNHFENISIPKKYEIDADNVPCWCNNMPQFSRSSVGGSKYLLSAQPYALDPDDLIFESRFESGNLARVVKVTQNYYELYLRPDMYTNRHTQWFYFRVKNTKTKIPYRFSIVNLTKPDSLYREGMRPLIYSTTDATNNNIGWKRCGDNITYFRNDDNIYSTRNYHQVLIDDFDDDDSGNICSYTLTFNIEFQHENDTVFFAHSYPYTYSDLQDYLMNIQRHPIKSKFCKLRLLCRSVAGNNVYYLTVTAPSTPEEEVQKKKKAVVITARVHPGETPSSWMMKGFMDFITGDSFVAKKLRHKFIFKLVPMLNPDGVIVGNTRSSLTGRDLNRQYRTVIRETYPSIWNTKAMIKRLMEDCGVALYCDMHAHSRKHNIFIYGCENMKRHPDRRLLEQVFPLMLHKNVADKFSFENCKFRVQKNKEGTGRIVVWVLGVTNSYTLEASFAGSTLGSRAGTHFSTMDYEHLGRAFCETLMDYYDDNPLKVNSRNNLLSSIKQQRKAERKARKALKAQRMAEMLIEQEKKRELDIKFQEINEKEKIKKCDAFEIRDTFNWDELDEEFKNENLEDDGFYRNIYSIDYHEIIYKELSKFTAQFRREFDETEAYLRHRERIHEREKREKLKKAGKLEMYLKEKAIKKEEEMSSKQVETKETWSLEKIFQEYKETIKFGEQLVNYSKFDVDEKKVEAIVKQMKKEKRIQNAKKAYMEEDLEPEIEDPDEFKPQMAGKTGLPTFFFSNLEKLRTKILTRLSKEGSSADEPLNIPLSDYSSDEGDSSSSSDDEGKDSFCDLEGPCCQTLRVPPSSPVFVQKKPRSEKNNTKSKQRRRTISSTKRTKLLTRSVMDIPTTDPGCDFIEYYTTEDECETDYDTEGNVLTKTSVSRISKIIRSDIRKTSLSYDAIMMPPELIITKVNDDNQLSLTDLPTENKTTIETKPSVCFSQNFSKEFPPIAQKTKSWHNFSRCMSTVKIRNTNCDTDAILQTAENLHIKLSLKKQIWTGTQSDSTVLDFTRPLSYGAHSSSAMMFNKSIFYDSEALLSACSQKLAAWKENGELGFEKLKLTKSAREPKKAKQDMKSVNTKPNKLEVKTVIPPEVVNITTGKSRRKRSTFHKLVETADIISQFAKNTKSSSAKIRKPVVQSSSTVDATTKSNKFKTSGLVATAAVPPRKYRKSSTHQTPLPLQTSTPCLKINDNTDSEQENISKIPIKRATKKSLRLFKESASRKLEKTS</sequence>
<feature type="coiled-coil region" evidence="11">
    <location>
        <begin position="462"/>
        <end position="500"/>
    </location>
</feature>
<dbReference type="InterPro" id="IPR006600">
    <property type="entry name" value="HTH_CenpB_DNA-bd_dom"/>
</dbReference>
<dbReference type="CDD" id="cd06907">
    <property type="entry name" value="M14_AGBL2-3_like"/>
    <property type="match status" value="1"/>
</dbReference>
<dbReference type="GO" id="GO:0006508">
    <property type="term" value="P:proteolysis"/>
    <property type="evidence" value="ECO:0007669"/>
    <property type="project" value="UniProtKB-KW"/>
</dbReference>
<keyword evidence="9" id="KW-0238">DNA-binding</keyword>
<name>A0A1J1HWA7_9DIPT</name>
<dbReference type="OrthoDB" id="10253041at2759"/>
<dbReference type="GO" id="GO:0004181">
    <property type="term" value="F:metallocarboxypeptidase activity"/>
    <property type="evidence" value="ECO:0007669"/>
    <property type="project" value="InterPro"/>
</dbReference>
<keyword evidence="8" id="KW-0482">Metalloprotease</keyword>
<dbReference type="Gene3D" id="3.40.630.10">
    <property type="entry name" value="Zn peptidases"/>
    <property type="match status" value="1"/>
</dbReference>
<keyword evidence="11" id="KW-0175">Coiled coil</keyword>
<dbReference type="FunFam" id="3.40.630.10:FF:000011">
    <property type="entry name" value="cytosolic carboxypeptidase 2 isoform X1"/>
    <property type="match status" value="1"/>
</dbReference>
<dbReference type="PROSITE" id="PS52035">
    <property type="entry name" value="PEPTIDASE_M14"/>
    <property type="match status" value="1"/>
</dbReference>
<dbReference type="SMART" id="SM00674">
    <property type="entry name" value="CENPB"/>
    <property type="match status" value="1"/>
</dbReference>
<feature type="active site" description="Proton donor/acceptor" evidence="10">
    <location>
        <position position="1188"/>
    </location>
</feature>
<evidence type="ECO:0000256" key="6">
    <source>
        <dbReference type="ARBA" id="ARBA00022801"/>
    </source>
</evidence>
<reference evidence="15 16" key="1">
    <citation type="submission" date="2015-04" db="EMBL/GenBank/DDBJ databases">
        <authorList>
            <person name="Syromyatnikov M.Y."/>
            <person name="Popov V.N."/>
        </authorList>
    </citation>
    <scope>NUCLEOTIDE SEQUENCE [LARGE SCALE GENOMIC DNA]</scope>
</reference>
<evidence type="ECO:0000259" key="13">
    <source>
        <dbReference type="PROSITE" id="PS51253"/>
    </source>
</evidence>
<evidence type="ECO:0000256" key="5">
    <source>
        <dbReference type="ARBA" id="ARBA00022723"/>
    </source>
</evidence>
<dbReference type="EMBL" id="CVRI01000019">
    <property type="protein sequence ID" value="CRK90417.1"/>
    <property type="molecule type" value="Genomic_DNA"/>
</dbReference>
<dbReference type="InterPro" id="IPR050821">
    <property type="entry name" value="Cytosolic_carboxypeptidase"/>
</dbReference>
<evidence type="ECO:0000256" key="1">
    <source>
        <dbReference type="ARBA" id="ARBA00001947"/>
    </source>
</evidence>
<dbReference type="PROSITE" id="PS51253">
    <property type="entry name" value="HTH_CENPB"/>
    <property type="match status" value="1"/>
</dbReference>
<evidence type="ECO:0000313" key="16">
    <source>
        <dbReference type="Proteomes" id="UP000183832"/>
    </source>
</evidence>
<evidence type="ECO:0000256" key="11">
    <source>
        <dbReference type="SAM" id="Coils"/>
    </source>
</evidence>
<evidence type="ECO:0000256" key="8">
    <source>
        <dbReference type="ARBA" id="ARBA00023049"/>
    </source>
</evidence>
<dbReference type="GO" id="GO:0008270">
    <property type="term" value="F:zinc ion binding"/>
    <property type="evidence" value="ECO:0007669"/>
    <property type="project" value="InterPro"/>
</dbReference>
<feature type="compositionally biased region" description="Acidic residues" evidence="12">
    <location>
        <begin position="1514"/>
        <end position="1528"/>
    </location>
</feature>
<keyword evidence="16" id="KW-1185">Reference proteome</keyword>
<evidence type="ECO:0000256" key="9">
    <source>
        <dbReference type="ARBA" id="ARBA00023125"/>
    </source>
</evidence>
<dbReference type="Pfam" id="PF00246">
    <property type="entry name" value="Peptidase_M14"/>
    <property type="match status" value="1"/>
</dbReference>
<evidence type="ECO:0000256" key="12">
    <source>
        <dbReference type="SAM" id="MobiDB-lite"/>
    </source>
</evidence>
<keyword evidence="7" id="KW-0862">Zinc</keyword>
<comment type="similarity">
    <text evidence="2 10">Belongs to the peptidase M14 family.</text>
</comment>
<feature type="region of interest" description="Disordered" evidence="12">
    <location>
        <begin position="1498"/>
        <end position="1531"/>
    </location>
</feature>
<dbReference type="InterPro" id="IPR000834">
    <property type="entry name" value="Peptidase_M14"/>
</dbReference>
<dbReference type="SUPFAM" id="SSF53187">
    <property type="entry name" value="Zn-dependent exopeptidases"/>
    <property type="match status" value="1"/>
</dbReference>
<evidence type="ECO:0000256" key="7">
    <source>
        <dbReference type="ARBA" id="ARBA00022833"/>
    </source>
</evidence>
<evidence type="ECO:0000256" key="10">
    <source>
        <dbReference type="PROSITE-ProRule" id="PRU01379"/>
    </source>
</evidence>
<gene>
    <name evidence="15" type="ORF">CLUMA_CG004133</name>
</gene>
<evidence type="ECO:0000256" key="2">
    <source>
        <dbReference type="ARBA" id="ARBA00005988"/>
    </source>
</evidence>
<evidence type="ECO:0000259" key="14">
    <source>
        <dbReference type="PROSITE" id="PS52035"/>
    </source>
</evidence>
<keyword evidence="3" id="KW-0121">Carboxypeptidase</keyword>
<dbReference type="Proteomes" id="UP000183832">
    <property type="component" value="Unassembled WGS sequence"/>
</dbReference>
<feature type="domain" description="HTH CENPB-type" evidence="13">
    <location>
        <begin position="28"/>
        <end position="101"/>
    </location>
</feature>
<feature type="compositionally biased region" description="Basic residues" evidence="12">
    <location>
        <begin position="1564"/>
        <end position="1576"/>
    </location>
</feature>
<comment type="cofactor">
    <cofactor evidence="1">
        <name>Zn(2+)</name>
        <dbReference type="ChEBI" id="CHEBI:29105"/>
    </cofactor>
</comment>
<proteinExistence type="inferred from homology"/>
<evidence type="ECO:0000313" key="15">
    <source>
        <dbReference type="EMBL" id="CRK90417.1"/>
    </source>
</evidence>
<feature type="compositionally biased region" description="Polar residues" evidence="12">
    <location>
        <begin position="1918"/>
        <end position="1930"/>
    </location>
</feature>